<evidence type="ECO:0000313" key="3">
    <source>
        <dbReference type="EMBL" id="AQS38141.1"/>
    </source>
</evidence>
<keyword evidence="4" id="KW-1185">Reference proteome</keyword>
<dbReference type="Pfam" id="PF01663">
    <property type="entry name" value="Phosphodiest"/>
    <property type="match status" value="1"/>
</dbReference>
<name>A0A1S6HRL5_9GAMM</name>
<dbReference type="SUPFAM" id="SSF53649">
    <property type="entry name" value="Alkaline phosphatase-like"/>
    <property type="match status" value="1"/>
</dbReference>
<dbReference type="OrthoDB" id="6242689at2"/>
<feature type="chain" id="PRO_5013068707" evidence="2">
    <location>
        <begin position="30"/>
        <end position="996"/>
    </location>
</feature>
<dbReference type="EMBL" id="CP014782">
    <property type="protein sequence ID" value="AQS38141.1"/>
    <property type="molecule type" value="Genomic_DNA"/>
</dbReference>
<dbReference type="AlphaFoldDB" id="A0A1S6HRL5"/>
<dbReference type="Proteomes" id="UP000189545">
    <property type="component" value="Chromosome"/>
</dbReference>
<organism evidence="3 4">
    <name type="scientific">Shewanella psychrophila</name>
    <dbReference type="NCBI Taxonomy" id="225848"/>
    <lineage>
        <taxon>Bacteria</taxon>
        <taxon>Pseudomonadati</taxon>
        <taxon>Pseudomonadota</taxon>
        <taxon>Gammaproteobacteria</taxon>
        <taxon>Alteromonadales</taxon>
        <taxon>Shewanellaceae</taxon>
        <taxon>Shewanella</taxon>
    </lineage>
</organism>
<feature type="region of interest" description="Disordered" evidence="1">
    <location>
        <begin position="151"/>
        <end position="175"/>
    </location>
</feature>
<feature type="signal peptide" evidence="2">
    <location>
        <begin position="1"/>
        <end position="29"/>
    </location>
</feature>
<dbReference type="STRING" id="225848.Sps_02994"/>
<proteinExistence type="predicted"/>
<dbReference type="Gene3D" id="3.40.720.10">
    <property type="entry name" value="Alkaline Phosphatase, subunit A"/>
    <property type="match status" value="1"/>
</dbReference>
<dbReference type="RefSeq" id="WP_077753224.1">
    <property type="nucleotide sequence ID" value="NZ_CP014782.1"/>
</dbReference>
<keyword evidence="2" id="KW-0732">Signal</keyword>
<dbReference type="KEGG" id="spsw:Sps_02994"/>
<accession>A0A1S6HRL5</accession>
<gene>
    <name evidence="3" type="ORF">Sps_02994</name>
</gene>
<evidence type="ECO:0000256" key="2">
    <source>
        <dbReference type="SAM" id="SignalP"/>
    </source>
</evidence>
<sequence length="996" mass="112115">MDICAKSYWCGLGKWALVSVSLLSSSAWADIGDTPVIGGVFNASEIMRDQIVSSLSYSTKLTRDVALFTIGGVSLDAYILTLPLDKKVKARVIAQLSDPTYAIPLGHFLYSFYGRYTGLSSEDEFKQHLASVYDEEQLKQFEHSLYHFGTEPEKDKASGAAGAKQSELDEPESSKPDLIKQELAKQASVKHQSGQAQGIKADRHFISSMVTIYDALVDIGMWQDMDAVPAKYTYLTQSSADLLLVEKIQPIIIDIMSEAAGGMDEGEMKASMLAIIADNKPENRDKVNNKAQALTITLIDFVRLNVLKAYRQFVFKTEREQALNAWMQDTFDDNSDGLIGFLQSQQTRRYSVQVTVDGLQQSLVEGLVDQSRPFIHKAYQLHQEGATVKPKTEVTQEPEHRQQVKFMAELAKGEYSDTNYLPFFKRLYRQHSESVTQVGISSTPTISVRNLPIIKTGAKVSGDRGTGIPNFHFVDRQDDRAYYFFGNDALQLDRLMESHGVRTMFDRLAYLITLNCNGQYDWNAHTSYDGLVNLGFGEVQRDYGEKRCNRELQERAKVEVKLRKDRAELIEDIRGYQGIFFLDVFTKLTKKWKIENAISELAKLDGKGMPDHTLIYNPWPDHFAHFTGPFSDEIIMPTGELNRLDYWLGQTEQVYKNAGIYSQTLWGMAGDHGLSPVFYALNPEKQVFDRLSKKLGYSLLVKKISSDEGEGPKITNALNYASNKGIDVVVASTAGGNMMMDFFNAKAGWEAQPVYEDLIHWLPINALKSEDTVDIVTETTNSLSESLDYMVLRQRPCRVDGCQVRLIGHRDGVRHDELVERRGDKLLYTSLKGEAPELLDVQKLNPYRQLPSQAEMEHFSELKNVCITQAKAEDVNSWCSVEQWRDLTRFTPRPDSVNQLARLYDEARAGTINLFPKTGIGYNTKVPGRHAGESFPEKDAFIGFWGTPIGPNASTFKIEENGSLAPTLYEFLTGEQVIPGENGWGYPSLLNKLDIQ</sequence>
<dbReference type="InterPro" id="IPR002591">
    <property type="entry name" value="Phosphodiest/P_Trfase"/>
</dbReference>
<evidence type="ECO:0000256" key="1">
    <source>
        <dbReference type="SAM" id="MobiDB-lite"/>
    </source>
</evidence>
<evidence type="ECO:0000313" key="4">
    <source>
        <dbReference type="Proteomes" id="UP000189545"/>
    </source>
</evidence>
<dbReference type="InterPro" id="IPR017850">
    <property type="entry name" value="Alkaline_phosphatase_core_sf"/>
</dbReference>
<reference evidence="3 4" key="1">
    <citation type="submission" date="2016-03" db="EMBL/GenBank/DDBJ databases">
        <title>Complete genome sequence of Shewanella psychrophila WP2, a deep sea bacterium isolated from west Pacific sediment.</title>
        <authorList>
            <person name="Xu G."/>
            <person name="Jian H."/>
        </authorList>
    </citation>
    <scope>NUCLEOTIDE SEQUENCE [LARGE SCALE GENOMIC DNA]</scope>
    <source>
        <strain evidence="3 4">WP2</strain>
    </source>
</reference>
<protein>
    <submittedName>
        <fullName evidence="3">Type I phosphodiesterase / nucleotide pyrophosphatase</fullName>
    </submittedName>
</protein>